<accession>A0A3M7S7E4</accession>
<gene>
    <name evidence="1" type="ORF">BpHYR1_018916</name>
</gene>
<proteinExistence type="predicted"/>
<comment type="caution">
    <text evidence="1">The sequence shown here is derived from an EMBL/GenBank/DDBJ whole genome shotgun (WGS) entry which is preliminary data.</text>
</comment>
<reference evidence="1 2" key="1">
    <citation type="journal article" date="2018" name="Sci. Rep.">
        <title>Genomic signatures of local adaptation to the degree of environmental predictability in rotifers.</title>
        <authorList>
            <person name="Franch-Gras L."/>
            <person name="Hahn C."/>
            <person name="Garcia-Roger E.M."/>
            <person name="Carmona M.J."/>
            <person name="Serra M."/>
            <person name="Gomez A."/>
        </authorList>
    </citation>
    <scope>NUCLEOTIDE SEQUENCE [LARGE SCALE GENOMIC DNA]</scope>
    <source>
        <strain evidence="1">HYR1</strain>
    </source>
</reference>
<organism evidence="1 2">
    <name type="scientific">Brachionus plicatilis</name>
    <name type="common">Marine rotifer</name>
    <name type="synonym">Brachionus muelleri</name>
    <dbReference type="NCBI Taxonomy" id="10195"/>
    <lineage>
        <taxon>Eukaryota</taxon>
        <taxon>Metazoa</taxon>
        <taxon>Spiralia</taxon>
        <taxon>Gnathifera</taxon>
        <taxon>Rotifera</taxon>
        <taxon>Eurotatoria</taxon>
        <taxon>Monogononta</taxon>
        <taxon>Pseudotrocha</taxon>
        <taxon>Ploima</taxon>
        <taxon>Brachionidae</taxon>
        <taxon>Brachionus</taxon>
    </lineage>
</organism>
<dbReference type="EMBL" id="REGN01001929">
    <property type="protein sequence ID" value="RNA31547.1"/>
    <property type="molecule type" value="Genomic_DNA"/>
</dbReference>
<evidence type="ECO:0000313" key="2">
    <source>
        <dbReference type="Proteomes" id="UP000276133"/>
    </source>
</evidence>
<dbReference type="AlphaFoldDB" id="A0A3M7S7E4"/>
<evidence type="ECO:0000313" key="1">
    <source>
        <dbReference type="EMBL" id="RNA31547.1"/>
    </source>
</evidence>
<keyword evidence="2" id="KW-1185">Reference proteome</keyword>
<protein>
    <submittedName>
        <fullName evidence="1">Uncharacterized protein</fullName>
    </submittedName>
</protein>
<dbReference type="Proteomes" id="UP000276133">
    <property type="component" value="Unassembled WGS sequence"/>
</dbReference>
<name>A0A3M7S7E4_BRAPC</name>
<sequence>MRPISKIPTEEIKKAIDSLTSRHLDQYIHKNEKPNFAYLVIYDCKVIAKGIKNKYVYIKIGKIQTFEDIFGQKKHELNSIFWGCEVDFNSIISVQKNLNNLFTKKEIIYFYKIKISLQNTLQFCAFCTPLKKAYLNSKNVVVLAFTIKFKKKIQIKNSKLILRTKKVGLFLKIFKVYHKGDHLHRTTTPSGDTCRNWLESTETRVNLSKVNGCVRRIRIDGV</sequence>